<keyword evidence="2" id="KW-1185">Reference proteome</keyword>
<name>A0A392Q9G8_9FABA</name>
<evidence type="ECO:0000313" key="2">
    <source>
        <dbReference type="Proteomes" id="UP000265520"/>
    </source>
</evidence>
<protein>
    <submittedName>
        <fullName evidence="1">Uncharacterized protein</fullName>
    </submittedName>
</protein>
<accession>A0A392Q9G8</accession>
<dbReference type="EMBL" id="LXQA010122949">
    <property type="protein sequence ID" value="MCI21033.1"/>
    <property type="molecule type" value="Genomic_DNA"/>
</dbReference>
<dbReference type="Proteomes" id="UP000265520">
    <property type="component" value="Unassembled WGS sequence"/>
</dbReference>
<dbReference type="AlphaFoldDB" id="A0A392Q9G8"/>
<evidence type="ECO:0000313" key="1">
    <source>
        <dbReference type="EMBL" id="MCI21033.1"/>
    </source>
</evidence>
<proteinExistence type="predicted"/>
<sequence>MMMMMMMMVVLMRHEMKRVKMKDGLNVGHLANDVRLLNTLPRAKYCWTWGADINGGWSVQNSDSRRPSGLWRELSYHLRIEFFGLTHPYKTGF</sequence>
<comment type="caution">
    <text evidence="1">The sequence shown here is derived from an EMBL/GenBank/DDBJ whole genome shotgun (WGS) entry which is preliminary data.</text>
</comment>
<organism evidence="1 2">
    <name type="scientific">Trifolium medium</name>
    <dbReference type="NCBI Taxonomy" id="97028"/>
    <lineage>
        <taxon>Eukaryota</taxon>
        <taxon>Viridiplantae</taxon>
        <taxon>Streptophyta</taxon>
        <taxon>Embryophyta</taxon>
        <taxon>Tracheophyta</taxon>
        <taxon>Spermatophyta</taxon>
        <taxon>Magnoliopsida</taxon>
        <taxon>eudicotyledons</taxon>
        <taxon>Gunneridae</taxon>
        <taxon>Pentapetalae</taxon>
        <taxon>rosids</taxon>
        <taxon>fabids</taxon>
        <taxon>Fabales</taxon>
        <taxon>Fabaceae</taxon>
        <taxon>Papilionoideae</taxon>
        <taxon>50 kb inversion clade</taxon>
        <taxon>NPAAA clade</taxon>
        <taxon>Hologalegina</taxon>
        <taxon>IRL clade</taxon>
        <taxon>Trifolieae</taxon>
        <taxon>Trifolium</taxon>
    </lineage>
</organism>
<reference evidence="1 2" key="1">
    <citation type="journal article" date="2018" name="Front. Plant Sci.">
        <title>Red Clover (Trifolium pratense) and Zigzag Clover (T. medium) - A Picture of Genomic Similarities and Differences.</title>
        <authorList>
            <person name="Dluhosova J."/>
            <person name="Istvanek J."/>
            <person name="Nedelnik J."/>
            <person name="Repkova J."/>
        </authorList>
    </citation>
    <scope>NUCLEOTIDE SEQUENCE [LARGE SCALE GENOMIC DNA]</scope>
    <source>
        <strain evidence="2">cv. 10/8</strain>
        <tissue evidence="1">Leaf</tissue>
    </source>
</reference>